<protein>
    <recommendedName>
        <fullName evidence="5">Keratin</fullName>
    </recommendedName>
</protein>
<dbReference type="InterPro" id="IPR003461">
    <property type="entry name" value="Keratin"/>
</dbReference>
<accession>A0A091IC75</accession>
<evidence type="ECO:0000256" key="5">
    <source>
        <dbReference type="RuleBase" id="RU364002"/>
    </source>
</evidence>
<gene>
    <name evidence="6" type="ORF">N300_11973</name>
</gene>
<dbReference type="GO" id="GO:0005882">
    <property type="term" value="C:intermediate filament"/>
    <property type="evidence" value="ECO:0007669"/>
    <property type="project" value="UniProtKB-KW"/>
</dbReference>
<evidence type="ECO:0000256" key="4">
    <source>
        <dbReference type="ARBA" id="ARBA00022990"/>
    </source>
</evidence>
<dbReference type="PANTHER" id="PTHR31203:SF1">
    <property type="entry name" value="BETA-KERATIN-RELATED PROTEIN-RELATED"/>
    <property type="match status" value="1"/>
</dbReference>
<evidence type="ECO:0000313" key="6">
    <source>
        <dbReference type="EMBL" id="KFP05832.1"/>
    </source>
</evidence>
<dbReference type="EMBL" id="KL218479">
    <property type="protein sequence ID" value="KFP05832.1"/>
    <property type="molecule type" value="Genomic_DNA"/>
</dbReference>
<dbReference type="AlphaFoldDB" id="A0A091IC75"/>
<dbReference type="Proteomes" id="UP000054308">
    <property type="component" value="Unassembled WGS sequence"/>
</dbReference>
<dbReference type="Pfam" id="PF02422">
    <property type="entry name" value="Keratin"/>
    <property type="match status" value="1"/>
</dbReference>
<name>A0A091IC75_CALAN</name>
<organism evidence="6 7">
    <name type="scientific">Calypte anna</name>
    <name type="common">Anna's hummingbird</name>
    <name type="synonym">Archilochus anna</name>
    <dbReference type="NCBI Taxonomy" id="9244"/>
    <lineage>
        <taxon>Eukaryota</taxon>
        <taxon>Metazoa</taxon>
        <taxon>Chordata</taxon>
        <taxon>Craniata</taxon>
        <taxon>Vertebrata</taxon>
        <taxon>Euteleostomi</taxon>
        <taxon>Archelosauria</taxon>
        <taxon>Archosauria</taxon>
        <taxon>Dinosauria</taxon>
        <taxon>Saurischia</taxon>
        <taxon>Theropoda</taxon>
        <taxon>Coelurosauria</taxon>
        <taxon>Aves</taxon>
        <taxon>Neognathae</taxon>
        <taxon>Neoaves</taxon>
        <taxon>Strisores</taxon>
        <taxon>Apodiformes</taxon>
        <taxon>Trochilidae</taxon>
        <taxon>Calypte</taxon>
    </lineage>
</organism>
<proteinExistence type="inferred from homology"/>
<evidence type="ECO:0000313" key="7">
    <source>
        <dbReference type="Proteomes" id="UP000054308"/>
    </source>
</evidence>
<dbReference type="GO" id="GO:0005200">
    <property type="term" value="F:structural constituent of cytoskeleton"/>
    <property type="evidence" value="ECO:0007669"/>
    <property type="project" value="InterPro"/>
</dbReference>
<keyword evidence="4" id="KW-0007">Acetylation</keyword>
<feature type="non-terminal residue" evidence="6">
    <location>
        <position position="69"/>
    </location>
</feature>
<keyword evidence="3 5" id="KW-0416">Keratin</keyword>
<comment type="subunit">
    <text evidence="2 5">The avian keratins (F-ker, S-ker, C-ker and B-ker) are a complex mixture of very similar polypeptides.</text>
</comment>
<sequence length="69" mass="6987">MSSQSLSPCEVTCPEPCVCSRSLGPCVISCGDSTAVVYPPPVALTFPGPVLSSCPQNSYVGSSLPEPLG</sequence>
<reference evidence="6 7" key="1">
    <citation type="submission" date="2014-04" db="EMBL/GenBank/DDBJ databases">
        <title>Genome evolution of avian class.</title>
        <authorList>
            <person name="Zhang G."/>
            <person name="Li C."/>
        </authorList>
    </citation>
    <scope>NUCLEOTIDE SEQUENCE [LARGE SCALE GENOMIC DNA]</scope>
    <source>
        <strain evidence="6">BGI_N300</strain>
    </source>
</reference>
<comment type="similarity">
    <text evidence="1 5">Belongs to the avian keratin family.</text>
</comment>
<evidence type="ECO:0000256" key="3">
    <source>
        <dbReference type="ARBA" id="ARBA00022744"/>
    </source>
</evidence>
<evidence type="ECO:0000256" key="1">
    <source>
        <dbReference type="ARBA" id="ARBA00008702"/>
    </source>
</evidence>
<evidence type="ECO:0000256" key="2">
    <source>
        <dbReference type="ARBA" id="ARBA00011806"/>
    </source>
</evidence>
<keyword evidence="7" id="KW-1185">Reference proteome</keyword>
<dbReference type="PANTHER" id="PTHR31203">
    <property type="entry name" value="BETA-KERATIN-RELATED PROTEIN-RELATED"/>
    <property type="match status" value="1"/>
</dbReference>